<dbReference type="AlphaFoldDB" id="A0A7J4XLW5"/>
<reference evidence="1 2" key="1">
    <citation type="journal article" date="2019" name="Nat. Med.">
        <title>A library of human gut bacterial isolates paired with longitudinal multiomics data enables mechanistic microbiome research.</title>
        <authorList>
            <person name="Poyet M."/>
            <person name="Groussin M."/>
            <person name="Gibbons S.M."/>
            <person name="Avila-Pacheco J."/>
            <person name="Jiang X."/>
            <person name="Kearney S.M."/>
            <person name="Perrotta A.R."/>
            <person name="Berdy B."/>
            <person name="Zhao S."/>
            <person name="Lieberman T.D."/>
            <person name="Swanson P.K."/>
            <person name="Smith M."/>
            <person name="Roesemann S."/>
            <person name="Alexander J.E."/>
            <person name="Rich S.A."/>
            <person name="Livny J."/>
            <person name="Vlamakis H."/>
            <person name="Clish C."/>
            <person name="Bullock K."/>
            <person name="Deik A."/>
            <person name="Scott J."/>
            <person name="Pierce K.A."/>
            <person name="Xavier R.J."/>
            <person name="Alm E.J."/>
        </authorList>
    </citation>
    <scope>NUCLEOTIDE SEQUENCE [LARGE SCALE GENOMIC DNA]</scope>
    <source>
        <strain evidence="1 2">BIOML-A10</strain>
    </source>
</reference>
<gene>
    <name evidence="1" type="ORF">F3F73_06115</name>
</gene>
<proteinExistence type="predicted"/>
<evidence type="ECO:0000313" key="1">
    <source>
        <dbReference type="EMBL" id="KAA3767966.1"/>
    </source>
</evidence>
<protein>
    <submittedName>
        <fullName evidence="1">Uncharacterized protein</fullName>
    </submittedName>
</protein>
<evidence type="ECO:0000313" key="2">
    <source>
        <dbReference type="Proteomes" id="UP000422221"/>
    </source>
</evidence>
<name>A0A7J4XLW5_9BACE</name>
<dbReference type="Proteomes" id="UP000422221">
    <property type="component" value="Unassembled WGS sequence"/>
</dbReference>
<dbReference type="RefSeq" id="WP_130058376.1">
    <property type="nucleotide sequence ID" value="NZ_RCXT01000003.1"/>
</dbReference>
<dbReference type="EMBL" id="VWMK01000004">
    <property type="protein sequence ID" value="KAA3767966.1"/>
    <property type="molecule type" value="Genomic_DNA"/>
</dbReference>
<organism evidence="1 2">
    <name type="scientific">Bacteroides salyersiae</name>
    <dbReference type="NCBI Taxonomy" id="291644"/>
    <lineage>
        <taxon>Bacteria</taxon>
        <taxon>Pseudomonadati</taxon>
        <taxon>Bacteroidota</taxon>
        <taxon>Bacteroidia</taxon>
        <taxon>Bacteroidales</taxon>
        <taxon>Bacteroidaceae</taxon>
        <taxon>Bacteroides</taxon>
    </lineage>
</organism>
<sequence length="240" mass="28256">MIKPDIILKLEEHASYKCDKGCIYNHPAGTFIIKYLITKDGTVSHTIQFKMESSLLWTLGEINDFLSIYHTDIRVDMLSERRYGEPKLSKPVEIKDICQAYSIPYVYGRQNNVKASNLIYIKGDDIFMKIRDYNSQLFRPHPEFRNAPLSVIVERYFPEKSVRQKFIYNDCWGSVVLRGEAWMCFRHIVPLIKKADRLVSLNVLINLSREFPYLDSREWKFCCENLINQIKNECLPTKEL</sequence>
<comment type="caution">
    <text evidence="1">The sequence shown here is derived from an EMBL/GenBank/DDBJ whole genome shotgun (WGS) entry which is preliminary data.</text>
</comment>
<accession>A0A7J4XLW5</accession>